<evidence type="ECO:0000313" key="3">
    <source>
        <dbReference type="EMBL" id="VDO05091.1"/>
    </source>
</evidence>
<name>A0A0R3TNF2_RODNA</name>
<dbReference type="GO" id="GO:0005634">
    <property type="term" value="C:nucleus"/>
    <property type="evidence" value="ECO:0007669"/>
    <property type="project" value="TreeGrafter"/>
</dbReference>
<sequence>MSSTNGNDPFIEISRILPLLPYGDQLDDYANIASNGLKASLKRLLSSSTYMSHLLEFPDLIHKYIEQFGMRFTKKELIDIIKFGLSIAFCPQVDDVNCNRWKQCVALLLGLSQNFIKKEELQLEWKTFQNAFMRDLNEFGICNYTYEITPLDSELIDKANRYFTSSCVQEIWESERPRIYTSLTTESFHGIFDNLQRFTPNQLSHFEQIKQIWLGEIFQMWYQYPTPELHVAVVNLLAKYSQHFTGRLDMEPHLDRIFNFLITFIYDKKTDKVALSSSAELIINSIVPTSIVFRILRRFLKVCNLNICRDMKEAVKANFPFFCSQLISSFFKRLNFEFTWIPEMKDHIGEVVEWVRLTVEQVNEFVEILLPICFEDEFFLADKDCVCDAMQTLALLCPQRVIVRVINSLEEASLTSKSPILLMKSVKFLASCSNTFFRPSVFPIWNNYIGFQPTDQLQNFPLDDQTEFHIKNPKQRFACFGAMIFPEFRILVPKVLALCLEILCWDQEYYFHDCVHILSQIFMTMPMKYIWGINSSASISVTEDLILRIFRCIFKLMGTQSRRYQDCIETPPPKIIHDLSLLAIYIAMSANSIPRLRVHLFHVFLVIILHTPWNPAVFSKFPDILVWLLSGPRVDCIDPFESDTALYALRIVWPLFLRLYRSLKASKSFSQDGQVELRLIHLLNILQAFFVIFVPSRVEEVMSNFINPVIDILLDLCNASLGYGGKCSPSVDLAKYASECLGVLLYRLLTISVDFEGVDLYNSAQCTIDPLWTPFVGYQKAKDLVNWCLPTKRTFTTAKRIINRFLISLLEKLACITDELNAYVEDKNLINIRVPHITVSSQQSGITNQRLHLTSLITWICNICINNFENLKPRDISPENVDCVNQICSELELLRYENASCPEIGLSSSGFELGFEFFDFTSPKDNFTLRDRIFQCGLRFLDVMAKLSMKFDIHISDPPGRSTIEKVIDPQHLRLFFKVVVYAGLNYAEYTKNETHEFNTHPQVPIKNYCLGFHRDYIEPEDEFLGKIGPSSELLAHLARGENSSLRLGGDGGIYGASYLPIVWLMCARRQHFDYIRRAIGLNAAWKATEALSLFANPRLSANRELNQLVETSLRIALHCTNWDMEEFAMDIHYLTSNEVPGATTSLARVFTDFMKSCLESDIFVKSGSNYRNCIFRLKRVVRIISLLVSKTPFSFELYNDDPKLWSQMWAALLKLCTRSNFTKTYLNNKELQDRFNDQIELSQLYLEAMYTLELHQFTLHFHASYELEAHSKSSPLRHLILSAQQLLITLGGCKETIVKFRPLLLEKTAKLRRDAHRHLIQVIDEENIMNDNLDSTPTRLIFELLSLIFQADHWNTYSINAAFPDVELFRKVAPPPSIPSLITIKTALNHLSSDNKELSFAACKFIVNFLLDYYLRARERKYVCIDWRSVEIPEKCVGLENECRYDCLASKNFTLRNHILSLIASPNYFEPSSVWMDPCASAVFPTFLGSLGNVLQVDSSNKEWLKFRPEIDLSELTPKEILNWQNGIKVIAEYFTTPTSWTQISQTLLNSSSSTSKELIKALKILIQFILLAFGPYPYLQRVEEFIMSLLQPAPKQNTKTSIQKLSGPSLVNEILYHVAIGSSTWSRDMKLELYGRVLPRLILNAESASQHSSMTVSFNTNPPSTLGLINDSSAQSTKCDVDTAATTESISSSQEDTEESPENCRLANAIRFGDWENDEAQCSQEENIPDHCDHSTQTCSPISEFIRKFTVKSIEFIYLPYIWKCFSKLASIGNVDLIPDIGDAECCHGMPGGDGMCPVCVGCRLFPRVDQRRDLKEKMMVELLAVTHWDAINLINHFTDMGMETWEKMVCRNALSSPQLAMAMSNVFARADFNRIRNTAPPTIRFYDNDRDEPEFSQHQIESPLVTELIYPLSEFEAPKLKAMSLIGPDFIMKRYLPLLVRDVMADLLLKGVQPSAASFALQDDLLSKAPENITPATEEIMKFTQHTKFTLERAIAPRIGQMLEFLTKNIWSAYPINALPNTSFNSVFDVLCRLAPLLADYIPIMKRDKDDYSISTQISNLLTSIHKSTILGHTNTDLEITQADRMLEFLDAFLLHESHQTREYGLQMMELLRIYYFTFWKRNDTANVLRYHLRQSLCNLLKDSSIDVAEAAFMKLSWALECEIIEYNEEWFSELKEQSREINQSEMEEDREAMLRSHRAGVLGLCSIIRANPTHVPDYLPDVIVEVAKHATDPHPIGQIVTTTLNEYYHKVFTVLTSENREKFSSKQIKLEILPALVSGPALLYELVSFTLHLFEANNDGYDALEIAFKVLLFKNLDK</sequence>
<feature type="region of interest" description="Disordered" evidence="1">
    <location>
        <begin position="1682"/>
        <end position="1704"/>
    </location>
</feature>
<protein>
    <submittedName>
        <fullName evidence="5">DUF3437 domain-containing protein</fullName>
    </submittedName>
</protein>
<dbReference type="SUPFAM" id="SSF48371">
    <property type="entry name" value="ARM repeat"/>
    <property type="match status" value="1"/>
</dbReference>
<gene>
    <name evidence="3" type="ORF">HNAJ_LOCUS8904</name>
</gene>
<evidence type="ECO:0000259" key="2">
    <source>
        <dbReference type="Pfam" id="PF11919"/>
    </source>
</evidence>
<dbReference type="GO" id="GO:0005829">
    <property type="term" value="C:cytosol"/>
    <property type="evidence" value="ECO:0007669"/>
    <property type="project" value="TreeGrafter"/>
</dbReference>
<evidence type="ECO:0000256" key="1">
    <source>
        <dbReference type="SAM" id="MobiDB-lite"/>
    </source>
</evidence>
<keyword evidence="4" id="KW-1185">Reference proteome</keyword>
<feature type="domain" description="Proteasome activator complex subunit 4 C-terminal" evidence="2">
    <location>
        <begin position="2201"/>
        <end position="2272"/>
    </location>
</feature>
<reference evidence="5" key="1">
    <citation type="submission" date="2016-04" db="UniProtKB">
        <authorList>
            <consortium name="WormBaseParasite"/>
        </authorList>
    </citation>
    <scope>IDENTIFICATION</scope>
</reference>
<dbReference type="EMBL" id="UZAE01012424">
    <property type="protein sequence ID" value="VDO05091.1"/>
    <property type="molecule type" value="Genomic_DNA"/>
</dbReference>
<reference evidence="3 4" key="2">
    <citation type="submission" date="2018-11" db="EMBL/GenBank/DDBJ databases">
        <authorList>
            <consortium name="Pathogen Informatics"/>
        </authorList>
    </citation>
    <scope>NUCLEOTIDE SEQUENCE [LARGE SCALE GENOMIC DNA]</scope>
</reference>
<accession>A0A0R3TNF2</accession>
<proteinExistence type="predicted"/>
<dbReference type="GO" id="GO:0070628">
    <property type="term" value="F:proteasome binding"/>
    <property type="evidence" value="ECO:0007669"/>
    <property type="project" value="InterPro"/>
</dbReference>
<dbReference type="InterPro" id="IPR035309">
    <property type="entry name" value="PSME4"/>
</dbReference>
<dbReference type="InterPro" id="IPR021843">
    <property type="entry name" value="PSME4_C"/>
</dbReference>
<dbReference type="PANTHER" id="PTHR32170:SF3">
    <property type="entry name" value="PROTEASOME ACTIVATOR COMPLEX SUBUNIT 4"/>
    <property type="match status" value="1"/>
</dbReference>
<evidence type="ECO:0000313" key="4">
    <source>
        <dbReference type="Proteomes" id="UP000278807"/>
    </source>
</evidence>
<dbReference type="OrthoDB" id="17907at2759"/>
<dbReference type="PANTHER" id="PTHR32170">
    <property type="entry name" value="PROTEASOME ACTIVATOR COMPLEX SUBUNIT 4"/>
    <property type="match status" value="1"/>
</dbReference>
<dbReference type="STRING" id="102285.A0A0R3TNF2"/>
<feature type="compositionally biased region" description="Polar residues" evidence="1">
    <location>
        <begin position="1682"/>
        <end position="1696"/>
    </location>
</feature>
<dbReference type="WBParaSite" id="HNAJ_0000890801-mRNA-1">
    <property type="protein sequence ID" value="HNAJ_0000890801-mRNA-1"/>
    <property type="gene ID" value="HNAJ_0000890801"/>
</dbReference>
<dbReference type="InterPro" id="IPR016024">
    <property type="entry name" value="ARM-type_fold"/>
</dbReference>
<dbReference type="GO" id="GO:0016504">
    <property type="term" value="F:peptidase activator activity"/>
    <property type="evidence" value="ECO:0007669"/>
    <property type="project" value="InterPro"/>
</dbReference>
<dbReference type="GO" id="GO:0010499">
    <property type="term" value="P:proteasomal ubiquitin-independent protein catabolic process"/>
    <property type="evidence" value="ECO:0007669"/>
    <property type="project" value="TreeGrafter"/>
</dbReference>
<evidence type="ECO:0000313" key="5">
    <source>
        <dbReference type="WBParaSite" id="HNAJ_0000890801-mRNA-1"/>
    </source>
</evidence>
<dbReference type="Pfam" id="PF11919">
    <property type="entry name" value="PSME4_C"/>
    <property type="match status" value="1"/>
</dbReference>
<organism evidence="5">
    <name type="scientific">Rodentolepis nana</name>
    <name type="common">Dwarf tapeworm</name>
    <name type="synonym">Hymenolepis nana</name>
    <dbReference type="NCBI Taxonomy" id="102285"/>
    <lineage>
        <taxon>Eukaryota</taxon>
        <taxon>Metazoa</taxon>
        <taxon>Spiralia</taxon>
        <taxon>Lophotrochozoa</taxon>
        <taxon>Platyhelminthes</taxon>
        <taxon>Cestoda</taxon>
        <taxon>Eucestoda</taxon>
        <taxon>Cyclophyllidea</taxon>
        <taxon>Hymenolepididae</taxon>
        <taxon>Rodentolepis</taxon>
    </lineage>
</organism>
<dbReference type="Proteomes" id="UP000278807">
    <property type="component" value="Unassembled WGS sequence"/>
</dbReference>